<feature type="signal peptide" evidence="1">
    <location>
        <begin position="1"/>
        <end position="22"/>
    </location>
</feature>
<organism evidence="2 3">
    <name type="scientific">Vibrio scophthalmi</name>
    <dbReference type="NCBI Taxonomy" id="45658"/>
    <lineage>
        <taxon>Bacteria</taxon>
        <taxon>Pseudomonadati</taxon>
        <taxon>Pseudomonadota</taxon>
        <taxon>Gammaproteobacteria</taxon>
        <taxon>Vibrionales</taxon>
        <taxon>Vibrionaceae</taxon>
        <taxon>Vibrio</taxon>
    </lineage>
</organism>
<evidence type="ECO:0000313" key="2">
    <source>
        <dbReference type="EMBL" id="ANU35661.1"/>
    </source>
</evidence>
<reference evidence="2 3" key="1">
    <citation type="submission" date="2016-07" db="EMBL/GenBank/DDBJ databases">
        <title>Genome sequencing of Vibrio scophthalmi strain VS-05, an isolated from Paralichthys olivaceus.</title>
        <authorList>
            <person name="Han H.-J."/>
        </authorList>
    </citation>
    <scope>NUCLEOTIDE SEQUENCE [LARGE SCALE GENOMIC DNA]</scope>
    <source>
        <strain evidence="2 3">VS-05</strain>
    </source>
</reference>
<name>A0A1C7F6W8_9VIBR</name>
<dbReference type="RefSeq" id="WP_065545112.1">
    <property type="nucleotide sequence ID" value="NZ_CP016414.1"/>
</dbReference>
<protein>
    <submittedName>
        <fullName evidence="2">Uncharacterized protein</fullName>
    </submittedName>
</protein>
<gene>
    <name evidence="2" type="ORF">VSVS05_00528</name>
</gene>
<feature type="chain" id="PRO_5008885471" evidence="1">
    <location>
        <begin position="23"/>
        <end position="119"/>
    </location>
</feature>
<accession>A0A1C7F6W8</accession>
<evidence type="ECO:0000256" key="1">
    <source>
        <dbReference type="SAM" id="SignalP"/>
    </source>
</evidence>
<keyword evidence="3" id="KW-1185">Reference proteome</keyword>
<sequence length="119" mass="13298">MRHTFITLALITSTFGSAQVLAESAPLDISVSSAPTQHNIEITALANNLAIKSVVMNRGNCEVQRSLTRLQIIQNKPRPRFPVTLQYGQTIQAWALKSQCAVREIMVQTNQGDWTWTFN</sequence>
<keyword evidence="1" id="KW-0732">Signal</keyword>
<dbReference type="EMBL" id="CP016414">
    <property type="protein sequence ID" value="ANU35661.1"/>
    <property type="molecule type" value="Genomic_DNA"/>
</dbReference>
<dbReference type="STRING" id="45658.VSVS12_02817"/>
<evidence type="ECO:0000313" key="3">
    <source>
        <dbReference type="Proteomes" id="UP000092528"/>
    </source>
</evidence>
<dbReference type="AlphaFoldDB" id="A0A1C7F6W8"/>
<proteinExistence type="predicted"/>
<dbReference type="Proteomes" id="UP000092528">
    <property type="component" value="Chromosome 1"/>
</dbReference>